<sequence>MSIRNALLELRNLNITSFQDSENFLQRFPPDMQETILAAVLLGRDHFHKEELRDDIPMDTSGILGLNFDEYPKKLYEIRGNIESYINSLIHCADNSNFNLDNIKTS</sequence>
<dbReference type="Proteomes" id="UP000219023">
    <property type="component" value="Unassembled WGS sequence"/>
</dbReference>
<gene>
    <name evidence="1" type="ORF">SAMN05421509_10317</name>
</gene>
<accession>A0A285VIM2</accession>
<dbReference type="AlphaFoldDB" id="A0A285VIM2"/>
<evidence type="ECO:0000313" key="1">
    <source>
        <dbReference type="EMBL" id="SOC53925.1"/>
    </source>
</evidence>
<organism evidence="1 2">
    <name type="scientific">Chromohalobacter canadensis</name>
    <dbReference type="NCBI Taxonomy" id="141389"/>
    <lineage>
        <taxon>Bacteria</taxon>
        <taxon>Pseudomonadati</taxon>
        <taxon>Pseudomonadota</taxon>
        <taxon>Gammaproteobacteria</taxon>
        <taxon>Oceanospirillales</taxon>
        <taxon>Halomonadaceae</taxon>
        <taxon>Chromohalobacter</taxon>
    </lineage>
</organism>
<evidence type="ECO:0000313" key="2">
    <source>
        <dbReference type="Proteomes" id="UP000219023"/>
    </source>
</evidence>
<name>A0A285VIM2_9GAMM</name>
<dbReference type="EMBL" id="OBQJ01000003">
    <property type="protein sequence ID" value="SOC53925.1"/>
    <property type="molecule type" value="Genomic_DNA"/>
</dbReference>
<protein>
    <submittedName>
        <fullName evidence="1">Uncharacterized protein</fullName>
    </submittedName>
</protein>
<proteinExistence type="predicted"/>
<reference evidence="1 2" key="1">
    <citation type="submission" date="2017-08" db="EMBL/GenBank/DDBJ databases">
        <authorList>
            <person name="de Groot N.N."/>
        </authorList>
    </citation>
    <scope>NUCLEOTIDE SEQUENCE [LARGE SCALE GENOMIC DNA]</scope>
    <source>
        <strain evidence="1 2">USBA 855</strain>
    </source>
</reference>